<gene>
    <name evidence="1" type="ORF">QGM71_19575</name>
</gene>
<evidence type="ECO:0000313" key="1">
    <source>
        <dbReference type="EMBL" id="MEC5425673.1"/>
    </source>
</evidence>
<accession>A0ABU6KKL4</accession>
<keyword evidence="2" id="KW-1185">Reference proteome</keyword>
<organism evidence="1 2">
    <name type="scientific">Virgibacillus tibetensis</name>
    <dbReference type="NCBI Taxonomy" id="3042313"/>
    <lineage>
        <taxon>Bacteria</taxon>
        <taxon>Bacillati</taxon>
        <taxon>Bacillota</taxon>
        <taxon>Bacilli</taxon>
        <taxon>Bacillales</taxon>
        <taxon>Bacillaceae</taxon>
        <taxon>Virgibacillus</taxon>
    </lineage>
</organism>
<dbReference type="EMBL" id="JARZFX010000018">
    <property type="protein sequence ID" value="MEC5425673.1"/>
    <property type="molecule type" value="Genomic_DNA"/>
</dbReference>
<dbReference type="Proteomes" id="UP001335737">
    <property type="component" value="Unassembled WGS sequence"/>
</dbReference>
<sequence length="49" mass="5810">MYKTENSITYFASYKIRIIFIEVLSAEKVQMKMTKEKVQLLWSQGSAIY</sequence>
<name>A0ABU6KKL4_9BACI</name>
<proteinExistence type="predicted"/>
<dbReference type="RefSeq" id="WP_327609209.1">
    <property type="nucleotide sequence ID" value="NZ_JARZFX010000018.1"/>
</dbReference>
<evidence type="ECO:0000313" key="2">
    <source>
        <dbReference type="Proteomes" id="UP001335737"/>
    </source>
</evidence>
<comment type="caution">
    <text evidence="1">The sequence shown here is derived from an EMBL/GenBank/DDBJ whole genome shotgun (WGS) entry which is preliminary data.</text>
</comment>
<protein>
    <submittedName>
        <fullName evidence="1">Uncharacterized protein</fullName>
    </submittedName>
</protein>
<reference evidence="1 2" key="1">
    <citation type="journal article" date="2024" name="Int. J. Syst. Evol. Microbiol.">
        <title>Virgibacillus tibetensis sp. nov., isolated from salt lake on the Tibetan Plateau of China.</title>
        <authorList>
            <person name="Phurbu D."/>
            <person name="Liu Z.-X."/>
            <person name="Wang R."/>
            <person name="Zheng Y.-Y."/>
            <person name="Liu H.-C."/>
            <person name="Zhou Y.-G."/>
            <person name="Yu Y.-J."/>
            <person name="Li A.-H."/>
        </authorList>
    </citation>
    <scope>NUCLEOTIDE SEQUENCE [LARGE SCALE GENOMIC DNA]</scope>
    <source>
        <strain evidence="1 2">C22-A2</strain>
    </source>
</reference>